<dbReference type="GO" id="GO:0005261">
    <property type="term" value="F:monoatomic cation channel activity"/>
    <property type="evidence" value="ECO:0007669"/>
    <property type="project" value="TreeGrafter"/>
</dbReference>
<keyword evidence="5" id="KW-1185">Reference proteome</keyword>
<dbReference type="EMBL" id="CAJNOL010006352">
    <property type="protein sequence ID" value="CAF1617008.1"/>
    <property type="molecule type" value="Genomic_DNA"/>
</dbReference>
<name>A0A815JMR2_9BILA</name>
<dbReference type="Proteomes" id="UP000663870">
    <property type="component" value="Unassembled WGS sequence"/>
</dbReference>
<dbReference type="GO" id="GO:0030001">
    <property type="term" value="P:metal ion transport"/>
    <property type="evidence" value="ECO:0007669"/>
    <property type="project" value="TreeGrafter"/>
</dbReference>
<reference evidence="2" key="1">
    <citation type="submission" date="2021-02" db="EMBL/GenBank/DDBJ databases">
        <authorList>
            <person name="Nowell W R."/>
        </authorList>
    </citation>
    <scope>NUCLEOTIDE SEQUENCE</scope>
</reference>
<gene>
    <name evidence="3" type="ORF">JXQ802_LOCUS50112</name>
    <name evidence="2" type="ORF">PYM288_LOCUS33972</name>
</gene>
<dbReference type="InterPro" id="IPR050927">
    <property type="entry name" value="TRPM"/>
</dbReference>
<proteinExistence type="predicted"/>
<comment type="caution">
    <text evidence="2">The sequence shown here is derived from an EMBL/GenBank/DDBJ whole genome shotgun (WGS) entry which is preliminary data.</text>
</comment>
<protein>
    <recommendedName>
        <fullName evidence="6">Ion transport domain-containing protein</fullName>
    </recommendedName>
</protein>
<dbReference type="EMBL" id="CAJNOH010004892">
    <property type="protein sequence ID" value="CAF1383386.1"/>
    <property type="molecule type" value="Genomic_DNA"/>
</dbReference>
<keyword evidence="1" id="KW-0472">Membrane</keyword>
<evidence type="ECO:0000313" key="5">
    <source>
        <dbReference type="Proteomes" id="UP000663870"/>
    </source>
</evidence>
<accession>A0A815JMR2</accession>
<dbReference type="GO" id="GO:0005886">
    <property type="term" value="C:plasma membrane"/>
    <property type="evidence" value="ECO:0007669"/>
    <property type="project" value="TreeGrafter"/>
</dbReference>
<evidence type="ECO:0000313" key="2">
    <source>
        <dbReference type="EMBL" id="CAF1383386.1"/>
    </source>
</evidence>
<dbReference type="PANTHER" id="PTHR13800">
    <property type="entry name" value="TRANSIENT RECEPTOR POTENTIAL CATION CHANNEL, SUBFAMILY M, MEMBER 6"/>
    <property type="match status" value="1"/>
</dbReference>
<keyword evidence="1" id="KW-0812">Transmembrane</keyword>
<dbReference type="AlphaFoldDB" id="A0A815JMR2"/>
<organism evidence="2 4">
    <name type="scientific">Rotaria sordida</name>
    <dbReference type="NCBI Taxonomy" id="392033"/>
    <lineage>
        <taxon>Eukaryota</taxon>
        <taxon>Metazoa</taxon>
        <taxon>Spiralia</taxon>
        <taxon>Gnathifera</taxon>
        <taxon>Rotifera</taxon>
        <taxon>Eurotatoria</taxon>
        <taxon>Bdelloidea</taxon>
        <taxon>Philodinida</taxon>
        <taxon>Philodinidae</taxon>
        <taxon>Rotaria</taxon>
    </lineage>
</organism>
<evidence type="ECO:0000313" key="4">
    <source>
        <dbReference type="Proteomes" id="UP000663854"/>
    </source>
</evidence>
<dbReference type="PANTHER" id="PTHR13800:SF1">
    <property type="entry name" value="TRANSIENT RECEPTOR POTENTIAL CATION CHANNEL TRPM"/>
    <property type="match status" value="1"/>
</dbReference>
<evidence type="ECO:0000256" key="1">
    <source>
        <dbReference type="SAM" id="Phobius"/>
    </source>
</evidence>
<feature type="transmembrane region" description="Helical" evidence="1">
    <location>
        <begin position="98"/>
        <end position="120"/>
    </location>
</feature>
<sequence length="204" mass="23923">MIFYTMRDLFFFVCFILVFLFAFSMASWSLLSTDSQVYWYYSSNGSLFNATVPRTGIHLWSAHLFRNVTNYGVWKIFGQVETINGIDAYSYVAFALDIIFVAIANVLLLNVLVALFNVTISDVAERSKQIWGYERYLIIIEYKDKPSIPPPFVKDSDSIENELKTDDDHCCWYTLKRENMDRIVEALEKIGFKFHNWQEQINHK</sequence>
<dbReference type="Proteomes" id="UP000663854">
    <property type="component" value="Unassembled WGS sequence"/>
</dbReference>
<evidence type="ECO:0000313" key="3">
    <source>
        <dbReference type="EMBL" id="CAF1617008.1"/>
    </source>
</evidence>
<keyword evidence="1" id="KW-1133">Transmembrane helix</keyword>
<evidence type="ECO:0008006" key="6">
    <source>
        <dbReference type="Google" id="ProtNLM"/>
    </source>
</evidence>